<sequence>MPESNNTLGNNASNVYEKPLFMFEPSNIIALLILYSPFIIAICVFSMSFVFQNSKGFIYLGFLIASCITREFLMAISGVKPKQSSVKMCNDIQYSRYGNPGFSIFVISFTLFYICMPMFLNKDINYWIFGGLLAFLFMDIGIRYLKSCITDVTDIILNLVTGTAAGLLIPGLMFVGGSSKFLFFNEISSSKEVCSMPKKQQFKCSVYKNGELLTTN</sequence>
<evidence type="ECO:0000256" key="1">
    <source>
        <dbReference type="SAM" id="Phobius"/>
    </source>
</evidence>
<accession>A0A6C0B0H0</accession>
<dbReference type="AlphaFoldDB" id="A0A6C0B0H0"/>
<feature type="transmembrane region" description="Helical" evidence="1">
    <location>
        <begin position="100"/>
        <end position="120"/>
    </location>
</feature>
<keyword evidence="1" id="KW-0472">Membrane</keyword>
<keyword evidence="1" id="KW-0812">Transmembrane</keyword>
<organism evidence="2">
    <name type="scientific">viral metagenome</name>
    <dbReference type="NCBI Taxonomy" id="1070528"/>
    <lineage>
        <taxon>unclassified sequences</taxon>
        <taxon>metagenomes</taxon>
        <taxon>organismal metagenomes</taxon>
    </lineage>
</organism>
<reference evidence="2" key="1">
    <citation type="journal article" date="2020" name="Nature">
        <title>Giant virus diversity and host interactions through global metagenomics.</title>
        <authorList>
            <person name="Schulz F."/>
            <person name="Roux S."/>
            <person name="Paez-Espino D."/>
            <person name="Jungbluth S."/>
            <person name="Walsh D.A."/>
            <person name="Denef V.J."/>
            <person name="McMahon K.D."/>
            <person name="Konstantinidis K.T."/>
            <person name="Eloe-Fadrosh E.A."/>
            <person name="Kyrpides N.C."/>
            <person name="Woyke T."/>
        </authorList>
    </citation>
    <scope>NUCLEOTIDE SEQUENCE</scope>
    <source>
        <strain evidence="2">GVMAG-M-3300009182-78</strain>
    </source>
</reference>
<name>A0A6C0B0H0_9ZZZZ</name>
<proteinExistence type="predicted"/>
<feature type="transmembrane region" description="Helical" evidence="1">
    <location>
        <begin position="57"/>
        <end position="79"/>
    </location>
</feature>
<feature type="transmembrane region" description="Helical" evidence="1">
    <location>
        <begin position="126"/>
        <end position="145"/>
    </location>
</feature>
<feature type="transmembrane region" description="Helical" evidence="1">
    <location>
        <begin position="157"/>
        <end position="176"/>
    </location>
</feature>
<protein>
    <submittedName>
        <fullName evidence="2">Uncharacterized protein</fullName>
    </submittedName>
</protein>
<keyword evidence="1" id="KW-1133">Transmembrane helix</keyword>
<feature type="transmembrane region" description="Helical" evidence="1">
    <location>
        <begin position="28"/>
        <end position="51"/>
    </location>
</feature>
<evidence type="ECO:0000313" key="2">
    <source>
        <dbReference type="EMBL" id="QHS85592.1"/>
    </source>
</evidence>
<dbReference type="EMBL" id="MN739045">
    <property type="protein sequence ID" value="QHS85592.1"/>
    <property type="molecule type" value="Genomic_DNA"/>
</dbReference>